<accession>A0A9X0C4W0</accession>
<name>A0A9X0C4W0_9EURO</name>
<dbReference type="Proteomes" id="UP001149954">
    <property type="component" value="Unassembled WGS sequence"/>
</dbReference>
<dbReference type="AlphaFoldDB" id="A0A9X0C4W0"/>
<comment type="caution">
    <text evidence="2">The sequence shown here is derived from an EMBL/GenBank/DDBJ whole genome shotgun (WGS) entry which is preliminary data.</text>
</comment>
<dbReference type="EMBL" id="JAPWDS010000003">
    <property type="protein sequence ID" value="KAJ5502339.1"/>
    <property type="molecule type" value="Genomic_DNA"/>
</dbReference>
<gene>
    <name evidence="2" type="ORF">N7463_005213</name>
</gene>
<sequence>MESILGCAQAIEDPDLGETFPTHPTPNPPRDLTARNKKTTGETRHTIFEESVVLGSHSSVLGREKLYQRAANAAAVGKPHMGCRNQ</sequence>
<evidence type="ECO:0000256" key="1">
    <source>
        <dbReference type="SAM" id="MobiDB-lite"/>
    </source>
</evidence>
<reference evidence="2" key="2">
    <citation type="journal article" date="2023" name="IMA Fungus">
        <title>Comparative genomic study of the Penicillium genus elucidates a diverse pangenome and 15 lateral gene transfer events.</title>
        <authorList>
            <person name="Petersen C."/>
            <person name="Sorensen T."/>
            <person name="Nielsen M.R."/>
            <person name="Sondergaard T.E."/>
            <person name="Sorensen J.L."/>
            <person name="Fitzpatrick D.A."/>
            <person name="Frisvad J.C."/>
            <person name="Nielsen K.L."/>
        </authorList>
    </citation>
    <scope>NUCLEOTIDE SEQUENCE</scope>
    <source>
        <strain evidence="2">IBT 29495</strain>
    </source>
</reference>
<keyword evidence="3" id="KW-1185">Reference proteome</keyword>
<organism evidence="2 3">
    <name type="scientific">Penicillium fimorum</name>
    <dbReference type="NCBI Taxonomy" id="1882269"/>
    <lineage>
        <taxon>Eukaryota</taxon>
        <taxon>Fungi</taxon>
        <taxon>Dikarya</taxon>
        <taxon>Ascomycota</taxon>
        <taxon>Pezizomycotina</taxon>
        <taxon>Eurotiomycetes</taxon>
        <taxon>Eurotiomycetidae</taxon>
        <taxon>Eurotiales</taxon>
        <taxon>Aspergillaceae</taxon>
        <taxon>Penicillium</taxon>
    </lineage>
</organism>
<reference evidence="2" key="1">
    <citation type="submission" date="2022-12" db="EMBL/GenBank/DDBJ databases">
        <authorList>
            <person name="Petersen C."/>
        </authorList>
    </citation>
    <scope>NUCLEOTIDE SEQUENCE</scope>
    <source>
        <strain evidence="2">IBT 29495</strain>
    </source>
</reference>
<proteinExistence type="predicted"/>
<evidence type="ECO:0000313" key="3">
    <source>
        <dbReference type="Proteomes" id="UP001149954"/>
    </source>
</evidence>
<feature type="region of interest" description="Disordered" evidence="1">
    <location>
        <begin position="10"/>
        <end position="42"/>
    </location>
</feature>
<evidence type="ECO:0000313" key="2">
    <source>
        <dbReference type="EMBL" id="KAJ5502339.1"/>
    </source>
</evidence>
<protein>
    <submittedName>
        <fullName evidence="2">Uncharacterized protein</fullName>
    </submittedName>
</protein>